<evidence type="ECO:0000313" key="2">
    <source>
        <dbReference type="Proteomes" id="UP000749559"/>
    </source>
</evidence>
<sequence length="339" mass="38999">MRKLKLGQCLVYSFVAFLLLNMVIFNMCIYYAYTLLRTTLTDLQSGRTWWEKLAEYPQIRDLILNAKEGGLIAIEQNTLERLFIMTHNVPKSSTRIKKYTKDQSNNIERYDTISFLGLDVSNAGEASYVYKRIISRKTFPYAKLVVDIGANDGLLSSNSFNFIQWGWDAVLVEPVEQQLELAKTNTKRYVDPYTDGKQLVRFIKAIIGTKDGYVDLALTSDPVSMENYVLTAGETLHRNFDGITLVKSMTVKTFIEDYNIPREFGVLSIDAEGLGDKILHQFMDLKVQPAYIIYESMHNAEHIESTVEYMAAFNYEYIGFLGWNHIYEYRGKMSNNAEL</sequence>
<keyword evidence="2" id="KW-1185">Reference proteome</keyword>
<name>A0A8J1XLR1_OWEFU</name>
<dbReference type="AlphaFoldDB" id="A0A8J1XLR1"/>
<dbReference type="InterPro" id="IPR006342">
    <property type="entry name" value="FkbM_mtfrase"/>
</dbReference>
<evidence type="ECO:0000313" key="1">
    <source>
        <dbReference type="EMBL" id="CAH1801947.1"/>
    </source>
</evidence>
<dbReference type="InterPro" id="IPR029063">
    <property type="entry name" value="SAM-dependent_MTases_sf"/>
</dbReference>
<dbReference type="SUPFAM" id="SSF53335">
    <property type="entry name" value="S-adenosyl-L-methionine-dependent methyltransferases"/>
    <property type="match status" value="1"/>
</dbReference>
<accession>A0A8J1XLR1</accession>
<comment type="caution">
    <text evidence="1">The sequence shown here is derived from an EMBL/GenBank/DDBJ whole genome shotgun (WGS) entry which is preliminary data.</text>
</comment>
<dbReference type="EMBL" id="CAIIXF020000012">
    <property type="protein sequence ID" value="CAH1801947.1"/>
    <property type="molecule type" value="Genomic_DNA"/>
</dbReference>
<dbReference type="Gene3D" id="3.40.50.150">
    <property type="entry name" value="Vaccinia Virus protein VP39"/>
    <property type="match status" value="1"/>
</dbReference>
<dbReference type="OrthoDB" id="10266791at2759"/>
<gene>
    <name evidence="1" type="ORF">OFUS_LOCUS25676</name>
</gene>
<dbReference type="Proteomes" id="UP000749559">
    <property type="component" value="Unassembled WGS sequence"/>
</dbReference>
<dbReference type="Pfam" id="PF05050">
    <property type="entry name" value="Methyltransf_21"/>
    <property type="match status" value="1"/>
</dbReference>
<organism evidence="1 2">
    <name type="scientific">Owenia fusiformis</name>
    <name type="common">Polychaete worm</name>
    <dbReference type="NCBI Taxonomy" id="6347"/>
    <lineage>
        <taxon>Eukaryota</taxon>
        <taxon>Metazoa</taxon>
        <taxon>Spiralia</taxon>
        <taxon>Lophotrochozoa</taxon>
        <taxon>Annelida</taxon>
        <taxon>Polychaeta</taxon>
        <taxon>Sedentaria</taxon>
        <taxon>Canalipalpata</taxon>
        <taxon>Sabellida</taxon>
        <taxon>Oweniida</taxon>
        <taxon>Oweniidae</taxon>
        <taxon>Owenia</taxon>
    </lineage>
</organism>
<proteinExistence type="predicted"/>
<reference evidence="1" key="1">
    <citation type="submission" date="2022-03" db="EMBL/GenBank/DDBJ databases">
        <authorList>
            <person name="Martin C."/>
        </authorList>
    </citation>
    <scope>NUCLEOTIDE SEQUENCE</scope>
</reference>
<protein>
    <submittedName>
        <fullName evidence="1">Uncharacterized protein</fullName>
    </submittedName>
</protein>